<dbReference type="Pfam" id="PF03458">
    <property type="entry name" value="Gly_transporter"/>
    <property type="match status" value="2"/>
</dbReference>
<evidence type="ECO:0000256" key="5">
    <source>
        <dbReference type="ARBA" id="ARBA00022989"/>
    </source>
</evidence>
<dbReference type="AlphaFoldDB" id="A0A848BWW1"/>
<keyword evidence="4 7" id="KW-0812">Transmembrane</keyword>
<dbReference type="Proteomes" id="UP001605989">
    <property type="component" value="Unassembled WGS sequence"/>
</dbReference>
<evidence type="ECO:0000313" key="9">
    <source>
        <dbReference type="EMBL" id="MFG6272385.1"/>
    </source>
</evidence>
<feature type="domain" description="Glycine transporter" evidence="8">
    <location>
        <begin position="8"/>
        <end position="82"/>
    </location>
</feature>
<evidence type="ECO:0000256" key="1">
    <source>
        <dbReference type="ARBA" id="ARBA00004651"/>
    </source>
</evidence>
<evidence type="ECO:0000313" key="10">
    <source>
        <dbReference type="EMBL" id="NME27527.1"/>
    </source>
</evidence>
<evidence type="ECO:0000256" key="4">
    <source>
        <dbReference type="ARBA" id="ARBA00022692"/>
    </source>
</evidence>
<dbReference type="EMBL" id="JBIEKR010000003">
    <property type="protein sequence ID" value="MFG6272385.1"/>
    <property type="molecule type" value="Genomic_DNA"/>
</dbReference>
<feature type="domain" description="Glycine transporter" evidence="8">
    <location>
        <begin position="103"/>
        <end position="176"/>
    </location>
</feature>
<feature type="transmembrane region" description="Helical" evidence="7">
    <location>
        <begin position="186"/>
        <end position="207"/>
    </location>
</feature>
<evidence type="ECO:0000259" key="8">
    <source>
        <dbReference type="Pfam" id="PF03458"/>
    </source>
</evidence>
<feature type="transmembrane region" description="Helical" evidence="7">
    <location>
        <begin position="98"/>
        <end position="120"/>
    </location>
</feature>
<comment type="subcellular location">
    <subcellularLocation>
        <location evidence="1">Cell membrane</location>
        <topology evidence="1">Multi-pass membrane protein</topology>
    </subcellularLocation>
</comment>
<reference evidence="10 11" key="1">
    <citation type="submission" date="2020-04" db="EMBL/GenBank/DDBJ databases">
        <authorList>
            <person name="Hitch T.C.A."/>
            <person name="Wylensek D."/>
            <person name="Clavel T."/>
        </authorList>
    </citation>
    <scope>NUCLEOTIDE SEQUENCE [LARGE SCALE GENOMIC DNA]</scope>
    <source>
        <strain evidence="10 11">Oil-RF-744-FAT-WT-6-1</strain>
    </source>
</reference>
<feature type="transmembrane region" description="Helical" evidence="7">
    <location>
        <begin position="6"/>
        <end position="26"/>
    </location>
</feature>
<evidence type="ECO:0000256" key="2">
    <source>
        <dbReference type="ARBA" id="ARBA00008193"/>
    </source>
</evidence>
<dbReference type="OrthoDB" id="9791874at2"/>
<sequence>MQSLWWQLFDILGTVAFALSGALVAVLRRMDIFGIFVLAAATAVGGGIVRDLILGRIPPAFFQNSMYFWLIIATMGVTIFFLRYMDTHRRHRLMHASINLYLFCDAIGLGSFTVTGTLLGCYMFPHYWVLCISLGLITAVGGGIIRDVLAGRIPATLIQDVYATASFIGAVVLYVLYIPLGQAADVASIICFAVTVGVRLLAIRYHWNLPRVKRRKRGQRF</sequence>
<feature type="transmembrane region" description="Helical" evidence="7">
    <location>
        <begin position="33"/>
        <end position="54"/>
    </location>
</feature>
<feature type="transmembrane region" description="Helical" evidence="7">
    <location>
        <begin position="161"/>
        <end position="180"/>
    </location>
</feature>
<evidence type="ECO:0000313" key="12">
    <source>
        <dbReference type="Proteomes" id="UP001605989"/>
    </source>
</evidence>
<evidence type="ECO:0000256" key="6">
    <source>
        <dbReference type="ARBA" id="ARBA00023136"/>
    </source>
</evidence>
<keyword evidence="5 7" id="KW-1133">Transmembrane helix</keyword>
<keyword evidence="6 7" id="KW-0472">Membrane</keyword>
<dbReference type="RefSeq" id="WP_059075995.1">
    <property type="nucleotide sequence ID" value="NZ_CP011940.1"/>
</dbReference>
<comment type="caution">
    <text evidence="10">The sequence shown here is derived from an EMBL/GenBank/DDBJ whole genome shotgun (WGS) entry which is preliminary data.</text>
</comment>
<feature type="transmembrane region" description="Helical" evidence="7">
    <location>
        <begin position="66"/>
        <end position="86"/>
    </location>
</feature>
<dbReference type="GO" id="GO:0005886">
    <property type="term" value="C:plasma membrane"/>
    <property type="evidence" value="ECO:0007669"/>
    <property type="project" value="UniProtKB-SubCell"/>
</dbReference>
<reference evidence="9 12" key="2">
    <citation type="submission" date="2024-10" db="EMBL/GenBank/DDBJ databases">
        <authorList>
            <person name="Sang B.-I."/>
            <person name="Prabhaharan D."/>
        </authorList>
    </citation>
    <scope>NUCLEOTIDE SEQUENCE [LARGE SCALE GENOMIC DNA]</scope>
    <source>
        <strain evidence="9 12">MH</strain>
    </source>
</reference>
<organism evidence="10 11">
    <name type="scientific">Megasphaera hexanoica</name>
    <dbReference type="NCBI Taxonomy" id="1675036"/>
    <lineage>
        <taxon>Bacteria</taxon>
        <taxon>Bacillati</taxon>
        <taxon>Bacillota</taxon>
        <taxon>Negativicutes</taxon>
        <taxon>Veillonellales</taxon>
        <taxon>Veillonellaceae</taxon>
        <taxon>Megasphaera</taxon>
    </lineage>
</organism>
<keyword evidence="3" id="KW-1003">Cell membrane</keyword>
<name>A0A848BWW1_9FIRM</name>
<comment type="similarity">
    <text evidence="2">Belongs to the UPF0126 family.</text>
</comment>
<dbReference type="PANTHER" id="PTHR30506:SF3">
    <property type="entry name" value="UPF0126 INNER MEMBRANE PROTEIN YADS-RELATED"/>
    <property type="match status" value="1"/>
</dbReference>
<accession>A0A848BWW1</accession>
<gene>
    <name evidence="9" type="ORF">ACGTZG_04205</name>
    <name evidence="10" type="ORF">HF872_02630</name>
</gene>
<protein>
    <submittedName>
        <fullName evidence="10">Trimeric intracellular cation channel family protein</fullName>
    </submittedName>
</protein>
<proteinExistence type="inferred from homology"/>
<evidence type="ECO:0000256" key="3">
    <source>
        <dbReference type="ARBA" id="ARBA00022475"/>
    </source>
</evidence>
<dbReference type="KEGG" id="mhw:ACT01_07560"/>
<keyword evidence="12" id="KW-1185">Reference proteome</keyword>
<evidence type="ECO:0000256" key="7">
    <source>
        <dbReference type="SAM" id="Phobius"/>
    </source>
</evidence>
<dbReference type="EMBL" id="JABAFG010000003">
    <property type="protein sequence ID" value="NME27527.1"/>
    <property type="molecule type" value="Genomic_DNA"/>
</dbReference>
<dbReference type="InterPro" id="IPR005115">
    <property type="entry name" value="Gly_transporter"/>
</dbReference>
<evidence type="ECO:0000313" key="11">
    <source>
        <dbReference type="Proteomes" id="UP000591071"/>
    </source>
</evidence>
<dbReference type="Proteomes" id="UP000591071">
    <property type="component" value="Unassembled WGS sequence"/>
</dbReference>
<dbReference type="PANTHER" id="PTHR30506">
    <property type="entry name" value="INNER MEMBRANE PROTEIN"/>
    <property type="match status" value="1"/>
</dbReference>
<feature type="transmembrane region" description="Helical" evidence="7">
    <location>
        <begin position="126"/>
        <end position="149"/>
    </location>
</feature>